<protein>
    <submittedName>
        <fullName evidence="1">Uncharacterized protein</fullName>
    </submittedName>
</protein>
<dbReference type="EMBL" id="GG666537">
    <property type="protein sequence ID" value="EEN57968.1"/>
    <property type="molecule type" value="Genomic_DNA"/>
</dbReference>
<name>C3YP77_BRAFL</name>
<accession>C3YP77</accession>
<evidence type="ECO:0000313" key="1">
    <source>
        <dbReference type="EMBL" id="EEN57968.1"/>
    </source>
</evidence>
<gene>
    <name evidence="1" type="ORF">BRAFLDRAFT_86440</name>
</gene>
<dbReference type="InParanoid" id="C3YP77"/>
<reference evidence="1" key="1">
    <citation type="journal article" date="2008" name="Nature">
        <title>The amphioxus genome and the evolution of the chordate karyotype.</title>
        <authorList>
            <consortium name="US DOE Joint Genome Institute (JGI-PGF)"/>
            <person name="Putnam N.H."/>
            <person name="Butts T."/>
            <person name="Ferrier D.E.K."/>
            <person name="Furlong R.F."/>
            <person name="Hellsten U."/>
            <person name="Kawashima T."/>
            <person name="Robinson-Rechavi M."/>
            <person name="Shoguchi E."/>
            <person name="Terry A."/>
            <person name="Yu J.-K."/>
            <person name="Benito-Gutierrez E.L."/>
            <person name="Dubchak I."/>
            <person name="Garcia-Fernandez J."/>
            <person name="Gibson-Brown J.J."/>
            <person name="Grigoriev I.V."/>
            <person name="Horton A.C."/>
            <person name="de Jong P.J."/>
            <person name="Jurka J."/>
            <person name="Kapitonov V.V."/>
            <person name="Kohara Y."/>
            <person name="Kuroki Y."/>
            <person name="Lindquist E."/>
            <person name="Lucas S."/>
            <person name="Osoegawa K."/>
            <person name="Pennacchio L.A."/>
            <person name="Salamov A.A."/>
            <person name="Satou Y."/>
            <person name="Sauka-Spengler T."/>
            <person name="Schmutz J."/>
            <person name="Shin-I T."/>
            <person name="Toyoda A."/>
            <person name="Bronner-Fraser M."/>
            <person name="Fujiyama A."/>
            <person name="Holland L.Z."/>
            <person name="Holland P.W.H."/>
            <person name="Satoh N."/>
            <person name="Rokhsar D.S."/>
        </authorList>
    </citation>
    <scope>NUCLEOTIDE SEQUENCE [LARGE SCALE GENOMIC DNA]</scope>
    <source>
        <strain evidence="1">S238N-H82</strain>
        <tissue evidence="1">Testes</tissue>
    </source>
</reference>
<proteinExistence type="predicted"/>
<sequence>MTSPDAMKDRVCRFTVIIEVEVRFHPCLAPAVVISLRPLPGPEPEARLSFLSSLGGVRGKVRGGKTAARIPRIRRGVGRGLREEHSDRAWRLRLVFRLQCWRAPGGPCCVLPGVPRLMVTAGRAKHRHPASQVRYCKPRLGYTGEQFSCTSECRHVVSANCRRQLRQNSGLISFRFYQSKKQSAPSLGLPARIELLLFIPRLQKFQARFNIRDECVMLQIGPMGGVVARACLQGDALLGDGSDMKLSSAEFSGLGCDPDVTYSREEDWICSSRRSGLTAPPMGPNGDCMTDRARE</sequence>
<dbReference type="AlphaFoldDB" id="C3YP77"/>
<organism>
    <name type="scientific">Branchiostoma floridae</name>
    <name type="common">Florida lancelet</name>
    <name type="synonym">Amphioxus</name>
    <dbReference type="NCBI Taxonomy" id="7739"/>
    <lineage>
        <taxon>Eukaryota</taxon>
        <taxon>Metazoa</taxon>
        <taxon>Chordata</taxon>
        <taxon>Cephalochordata</taxon>
        <taxon>Leptocardii</taxon>
        <taxon>Amphioxiformes</taxon>
        <taxon>Branchiostomatidae</taxon>
        <taxon>Branchiostoma</taxon>
    </lineage>
</organism>